<sequence>TDDPIWKEQHHSGRKGGRGTRRSSSFSGVIGGFRALSRTTFKGPGEDGEEEEENSVEEEWSDGTEGVPSHVGTSQGTGGATLAQSNQCEPSLLVIMQQRTQIMSNLHAASSSEASRLLAFKTSCMKTPECFDGTQPFKVRSFIHSFQLIFHNFPANFSQYTKKFLYSTSLHIGRGEKWIEPYTSNLTNQDAKYLLNSWNLFSSQLYTLFWDPNEVIKSEAELDSPRIEEGGHVSLYTSDFRSLVSRIGDWGERSLIHHFRKGLPSRALYQLAFNLSRIDCLQYLMDITLKLDTRYHERQNERSNHPEKNPEASKSNSSHSQNSSSSSQNKNKNFKKRVKLHSSLLRKDLKLMNSEKERRIKEGLFTYCGGKHILESWFKRPQNQLDQPSGRFCSQGKA</sequence>
<gene>
    <name evidence="2" type="ORF">O181_078659</name>
</gene>
<evidence type="ECO:0000313" key="3">
    <source>
        <dbReference type="Proteomes" id="UP000765509"/>
    </source>
</evidence>
<comment type="caution">
    <text evidence="2">The sequence shown here is derived from an EMBL/GenBank/DDBJ whole genome shotgun (WGS) entry which is preliminary data.</text>
</comment>
<dbReference type="AlphaFoldDB" id="A0A9Q3IHH8"/>
<feature type="compositionally biased region" description="Acidic residues" evidence="1">
    <location>
        <begin position="46"/>
        <end position="62"/>
    </location>
</feature>
<reference evidence="2" key="1">
    <citation type="submission" date="2021-03" db="EMBL/GenBank/DDBJ databases">
        <title>Draft genome sequence of rust myrtle Austropuccinia psidii MF-1, a brazilian biotype.</title>
        <authorList>
            <person name="Quecine M.C."/>
            <person name="Pachon D.M.R."/>
            <person name="Bonatelli M.L."/>
            <person name="Correr F.H."/>
            <person name="Franceschini L.M."/>
            <person name="Leite T.F."/>
            <person name="Margarido G.R.A."/>
            <person name="Almeida C.A."/>
            <person name="Ferrarezi J.A."/>
            <person name="Labate C.A."/>
        </authorList>
    </citation>
    <scope>NUCLEOTIDE SEQUENCE</scope>
    <source>
        <strain evidence="2">MF-1</strain>
    </source>
</reference>
<feature type="compositionally biased region" description="Basic and acidic residues" evidence="1">
    <location>
        <begin position="1"/>
        <end position="11"/>
    </location>
</feature>
<evidence type="ECO:0000313" key="2">
    <source>
        <dbReference type="EMBL" id="MBW0538944.1"/>
    </source>
</evidence>
<dbReference type="EMBL" id="AVOT02043526">
    <property type="protein sequence ID" value="MBW0538944.1"/>
    <property type="molecule type" value="Genomic_DNA"/>
</dbReference>
<feature type="non-terminal residue" evidence="2">
    <location>
        <position position="1"/>
    </location>
</feature>
<proteinExistence type="predicted"/>
<protein>
    <submittedName>
        <fullName evidence="2">Uncharacterized protein</fullName>
    </submittedName>
</protein>
<feature type="region of interest" description="Disordered" evidence="1">
    <location>
        <begin position="1"/>
        <end position="82"/>
    </location>
</feature>
<organism evidence="2 3">
    <name type="scientific">Austropuccinia psidii MF-1</name>
    <dbReference type="NCBI Taxonomy" id="1389203"/>
    <lineage>
        <taxon>Eukaryota</taxon>
        <taxon>Fungi</taxon>
        <taxon>Dikarya</taxon>
        <taxon>Basidiomycota</taxon>
        <taxon>Pucciniomycotina</taxon>
        <taxon>Pucciniomycetes</taxon>
        <taxon>Pucciniales</taxon>
        <taxon>Sphaerophragmiaceae</taxon>
        <taxon>Austropuccinia</taxon>
    </lineage>
</organism>
<feature type="compositionally biased region" description="Low complexity" evidence="1">
    <location>
        <begin position="313"/>
        <end position="331"/>
    </location>
</feature>
<dbReference type="Proteomes" id="UP000765509">
    <property type="component" value="Unassembled WGS sequence"/>
</dbReference>
<accession>A0A9Q3IHH8</accession>
<feature type="compositionally biased region" description="Basic residues" evidence="1">
    <location>
        <begin position="12"/>
        <end position="21"/>
    </location>
</feature>
<evidence type="ECO:0000256" key="1">
    <source>
        <dbReference type="SAM" id="MobiDB-lite"/>
    </source>
</evidence>
<name>A0A9Q3IHH8_9BASI</name>
<keyword evidence="3" id="KW-1185">Reference proteome</keyword>
<feature type="region of interest" description="Disordered" evidence="1">
    <location>
        <begin position="297"/>
        <end position="336"/>
    </location>
</feature>
<feature type="compositionally biased region" description="Basic and acidic residues" evidence="1">
    <location>
        <begin position="297"/>
        <end position="311"/>
    </location>
</feature>